<protein>
    <submittedName>
        <fullName evidence="3">Uracil-DNA glycosylase family protein</fullName>
    </submittedName>
</protein>
<dbReference type="Pfam" id="PF03167">
    <property type="entry name" value="UDG"/>
    <property type="match status" value="1"/>
</dbReference>
<dbReference type="AlphaFoldDB" id="A0A4R5UIX5"/>
<dbReference type="SMART" id="SM00987">
    <property type="entry name" value="UreE_C"/>
    <property type="match status" value="1"/>
</dbReference>
<name>A0A4R5UIX5_9HYPH</name>
<evidence type="ECO:0000313" key="4">
    <source>
        <dbReference type="Proteomes" id="UP000295238"/>
    </source>
</evidence>
<evidence type="ECO:0000256" key="1">
    <source>
        <dbReference type="SAM" id="MobiDB-lite"/>
    </source>
</evidence>
<dbReference type="EMBL" id="SMTL01000002">
    <property type="protein sequence ID" value="TDK36714.1"/>
    <property type="molecule type" value="Genomic_DNA"/>
</dbReference>
<evidence type="ECO:0000313" key="3">
    <source>
        <dbReference type="EMBL" id="TDK36714.1"/>
    </source>
</evidence>
<dbReference type="CDD" id="cd10033">
    <property type="entry name" value="UDG_like"/>
    <property type="match status" value="1"/>
</dbReference>
<dbReference type="PANTHER" id="PTHR42160">
    <property type="entry name" value="URACIL-DNA GLYCOSYLASE SUPERFAMILY PROTEIN"/>
    <property type="match status" value="1"/>
</dbReference>
<feature type="region of interest" description="Disordered" evidence="1">
    <location>
        <begin position="1"/>
        <end position="21"/>
    </location>
</feature>
<evidence type="ECO:0000259" key="2">
    <source>
        <dbReference type="SMART" id="SM00986"/>
    </source>
</evidence>
<organism evidence="3 4">
    <name type="scientific">Rhizobium deserti</name>
    <dbReference type="NCBI Taxonomy" id="2547961"/>
    <lineage>
        <taxon>Bacteria</taxon>
        <taxon>Pseudomonadati</taxon>
        <taxon>Pseudomonadota</taxon>
        <taxon>Alphaproteobacteria</taxon>
        <taxon>Hyphomicrobiales</taxon>
        <taxon>Rhizobiaceae</taxon>
        <taxon>Rhizobium/Agrobacterium group</taxon>
        <taxon>Rhizobium</taxon>
    </lineage>
</organism>
<dbReference type="Proteomes" id="UP000295238">
    <property type="component" value="Unassembled WGS sequence"/>
</dbReference>
<comment type="caution">
    <text evidence="3">The sequence shown here is derived from an EMBL/GenBank/DDBJ whole genome shotgun (WGS) entry which is preliminary data.</text>
</comment>
<proteinExistence type="predicted"/>
<gene>
    <name evidence="3" type="ORF">E2F50_07265</name>
</gene>
<dbReference type="InterPro" id="IPR047124">
    <property type="entry name" value="HI_0220.2"/>
</dbReference>
<dbReference type="SUPFAM" id="SSF52141">
    <property type="entry name" value="Uracil-DNA glycosylase-like"/>
    <property type="match status" value="1"/>
</dbReference>
<dbReference type="InterPro" id="IPR005122">
    <property type="entry name" value="Uracil-DNA_glycosylase-like"/>
</dbReference>
<dbReference type="PANTHER" id="PTHR42160:SF1">
    <property type="entry name" value="URACIL-DNA GLYCOSYLASE SUPERFAMILY PROTEIN"/>
    <property type="match status" value="1"/>
</dbReference>
<keyword evidence="4" id="KW-1185">Reference proteome</keyword>
<dbReference type="OrthoDB" id="9789139at2"/>
<dbReference type="Gene3D" id="3.40.470.10">
    <property type="entry name" value="Uracil-DNA glycosylase-like domain"/>
    <property type="match status" value="1"/>
</dbReference>
<reference evidence="3 4" key="1">
    <citation type="submission" date="2019-03" db="EMBL/GenBank/DDBJ databases">
        <title>Rhizobium sp. nov., an bacterium isolated from biocrust in Mu Us Desert.</title>
        <authorList>
            <person name="Lixiong L."/>
        </authorList>
    </citation>
    <scope>NUCLEOTIDE SEQUENCE [LARGE SCALE GENOMIC DNA]</scope>
    <source>
        <strain evidence="3 4">SPY-1</strain>
    </source>
</reference>
<sequence length="252" mass="28641">MGRRVRRAAGLARQPRPDGQPGYVQRLAGLEQAAGGLAVNLGENPQAEEQLEALRRAIATCRICRDEPGGPDRLPHEPRPVAVISPKARILIAGQAPGLRVHQSGLPFDDASGNRLREWLTVSRDEFYDRDRFAIVPMGFCFPGYDAKGSDLPPRRECAPYWRTRVVDAMPQIELVLAIGQYAQAWHIGNRRKKGMTETVRNWREYFLTNQGPRVLPLPHPSWRNSGWLRKNPWFEAEVLPQLRESVDRWAR</sequence>
<dbReference type="SMART" id="SM00986">
    <property type="entry name" value="UDG"/>
    <property type="match status" value="1"/>
</dbReference>
<feature type="domain" description="Uracil-DNA glycosylase-like" evidence="2">
    <location>
        <begin position="81"/>
        <end position="244"/>
    </location>
</feature>
<accession>A0A4R5UIX5</accession>
<dbReference type="InterPro" id="IPR036895">
    <property type="entry name" value="Uracil-DNA_glycosylase-like_sf"/>
</dbReference>